<dbReference type="EMBL" id="AZBU02000006">
    <property type="protein sequence ID" value="TKR73065.1"/>
    <property type="molecule type" value="Genomic_DNA"/>
</dbReference>
<sequence length="90" mass="10567">MWTQSKAICKVEDSDCFRDPKTFSDHLRVSYRLENYAFTWLLGFVFQFGITTETMAKRRPARDGRWNNSAEANPSSRSSPARTDLTRRRE</sequence>
<feature type="region of interest" description="Disordered" evidence="1">
    <location>
        <begin position="57"/>
        <end position="90"/>
    </location>
</feature>
<comment type="caution">
    <text evidence="2">The sequence shown here is derived from an EMBL/GenBank/DDBJ whole genome shotgun (WGS) entry which is preliminary data.</text>
</comment>
<protein>
    <submittedName>
        <fullName evidence="2">Uncharacterized protein</fullName>
    </submittedName>
</protein>
<dbReference type="AlphaFoldDB" id="A0A4V6XW01"/>
<evidence type="ECO:0000256" key="1">
    <source>
        <dbReference type="SAM" id="MobiDB-lite"/>
    </source>
</evidence>
<evidence type="ECO:0000313" key="2">
    <source>
        <dbReference type="EMBL" id="TKR73065.1"/>
    </source>
</evidence>
<evidence type="ECO:0000313" key="3">
    <source>
        <dbReference type="Proteomes" id="UP000298663"/>
    </source>
</evidence>
<name>A0A4V6XW01_STECR</name>
<accession>A0A4V6XW01</accession>
<dbReference type="Proteomes" id="UP000298663">
    <property type="component" value="Unassembled WGS sequence"/>
</dbReference>
<gene>
    <name evidence="2" type="ORF">L596_020421</name>
</gene>
<reference evidence="2 3" key="1">
    <citation type="journal article" date="2015" name="Genome Biol.">
        <title>Comparative genomics of Steinernema reveals deeply conserved gene regulatory networks.</title>
        <authorList>
            <person name="Dillman A.R."/>
            <person name="Macchietto M."/>
            <person name="Porter C.F."/>
            <person name="Rogers A."/>
            <person name="Williams B."/>
            <person name="Antoshechkin I."/>
            <person name="Lee M.M."/>
            <person name="Goodwin Z."/>
            <person name="Lu X."/>
            <person name="Lewis E.E."/>
            <person name="Goodrich-Blair H."/>
            <person name="Stock S.P."/>
            <person name="Adams B.J."/>
            <person name="Sternberg P.W."/>
            <person name="Mortazavi A."/>
        </authorList>
    </citation>
    <scope>NUCLEOTIDE SEQUENCE [LARGE SCALE GENOMIC DNA]</scope>
    <source>
        <strain evidence="2 3">ALL</strain>
    </source>
</reference>
<proteinExistence type="predicted"/>
<organism evidence="2 3">
    <name type="scientific">Steinernema carpocapsae</name>
    <name type="common">Entomopathogenic nematode</name>
    <dbReference type="NCBI Taxonomy" id="34508"/>
    <lineage>
        <taxon>Eukaryota</taxon>
        <taxon>Metazoa</taxon>
        <taxon>Ecdysozoa</taxon>
        <taxon>Nematoda</taxon>
        <taxon>Chromadorea</taxon>
        <taxon>Rhabditida</taxon>
        <taxon>Tylenchina</taxon>
        <taxon>Panagrolaimomorpha</taxon>
        <taxon>Strongyloidoidea</taxon>
        <taxon>Steinernematidae</taxon>
        <taxon>Steinernema</taxon>
    </lineage>
</organism>
<reference evidence="2 3" key="2">
    <citation type="journal article" date="2019" name="G3 (Bethesda)">
        <title>Hybrid Assembly of the Genome of the Entomopathogenic Nematode Steinernema carpocapsae Identifies the X-Chromosome.</title>
        <authorList>
            <person name="Serra L."/>
            <person name="Macchietto M."/>
            <person name="Macias-Munoz A."/>
            <person name="McGill C.J."/>
            <person name="Rodriguez I.M."/>
            <person name="Rodriguez B."/>
            <person name="Murad R."/>
            <person name="Mortazavi A."/>
        </authorList>
    </citation>
    <scope>NUCLEOTIDE SEQUENCE [LARGE SCALE GENOMIC DNA]</scope>
    <source>
        <strain evidence="2 3">ALL</strain>
    </source>
</reference>
<feature type="compositionally biased region" description="Polar residues" evidence="1">
    <location>
        <begin position="66"/>
        <end position="81"/>
    </location>
</feature>
<keyword evidence="3" id="KW-1185">Reference proteome</keyword>